<keyword evidence="3" id="KW-1185">Reference proteome</keyword>
<sequence length="96" mass="10917">MDLQFIAFLSFIFVSLILSVWLEVKMQKNTNSILATMSIAFNINLLVLGSGSIWLLLNADYGFNIFSGVYTLIVAFIGIFLINILVMFFLRQRTVE</sequence>
<comment type="caution">
    <text evidence="2">The sequence shown here is derived from an EMBL/GenBank/DDBJ whole genome shotgun (WGS) entry which is preliminary data.</text>
</comment>
<dbReference type="Proteomes" id="UP000626244">
    <property type="component" value="Unassembled WGS sequence"/>
</dbReference>
<evidence type="ECO:0000313" key="3">
    <source>
        <dbReference type="Proteomes" id="UP000626244"/>
    </source>
</evidence>
<dbReference type="EMBL" id="BMHB01000001">
    <property type="protein sequence ID" value="GGI15319.1"/>
    <property type="molecule type" value="Genomic_DNA"/>
</dbReference>
<feature type="transmembrane region" description="Helical" evidence="1">
    <location>
        <begin position="6"/>
        <end position="22"/>
    </location>
</feature>
<gene>
    <name evidence="2" type="ORF">GCM10007380_27380</name>
</gene>
<accession>A0A8J3EZV2</accession>
<dbReference type="OrthoDB" id="2883528at2"/>
<dbReference type="AlphaFoldDB" id="A0A8J3EZV2"/>
<evidence type="ECO:0000313" key="2">
    <source>
        <dbReference type="EMBL" id="GGI15319.1"/>
    </source>
</evidence>
<dbReference type="RefSeq" id="WP_087999811.1">
    <property type="nucleotide sequence ID" value="NZ_BMHB01000001.1"/>
</dbReference>
<proteinExistence type="predicted"/>
<reference evidence="3" key="1">
    <citation type="journal article" date="2019" name="Int. J. Syst. Evol. Microbiol.">
        <title>The Global Catalogue of Microorganisms (GCM) 10K type strain sequencing project: providing services to taxonomists for standard genome sequencing and annotation.</title>
        <authorList>
            <consortium name="The Broad Institute Genomics Platform"/>
            <consortium name="The Broad Institute Genome Sequencing Center for Infectious Disease"/>
            <person name="Wu L."/>
            <person name="Ma J."/>
        </authorList>
    </citation>
    <scope>NUCLEOTIDE SEQUENCE [LARGE SCALE GENOMIC DNA]</scope>
    <source>
        <strain evidence="3">CGMCC 1.14993</strain>
    </source>
</reference>
<keyword evidence="1" id="KW-0812">Transmembrane</keyword>
<organism evidence="2 3">
    <name type="scientific">Gottfriedia solisilvae</name>
    <dbReference type="NCBI Taxonomy" id="1516104"/>
    <lineage>
        <taxon>Bacteria</taxon>
        <taxon>Bacillati</taxon>
        <taxon>Bacillota</taxon>
        <taxon>Bacilli</taxon>
        <taxon>Bacillales</taxon>
        <taxon>Bacillaceae</taxon>
        <taxon>Gottfriedia</taxon>
    </lineage>
</organism>
<feature type="transmembrane region" description="Helical" evidence="1">
    <location>
        <begin position="69"/>
        <end position="90"/>
    </location>
</feature>
<name>A0A8J3EZV2_9BACI</name>
<keyword evidence="1" id="KW-1133">Transmembrane helix</keyword>
<protein>
    <submittedName>
        <fullName evidence="2">Uncharacterized protein</fullName>
    </submittedName>
</protein>
<evidence type="ECO:0000256" key="1">
    <source>
        <dbReference type="SAM" id="Phobius"/>
    </source>
</evidence>
<keyword evidence="1" id="KW-0472">Membrane</keyword>
<feature type="transmembrane region" description="Helical" evidence="1">
    <location>
        <begin position="34"/>
        <end position="57"/>
    </location>
</feature>